<reference evidence="2" key="1">
    <citation type="submission" date="2021-01" db="EMBL/GenBank/DDBJ databases">
        <authorList>
            <person name="Corre E."/>
            <person name="Pelletier E."/>
            <person name="Niang G."/>
            <person name="Scheremetjew M."/>
            <person name="Finn R."/>
            <person name="Kale V."/>
            <person name="Holt S."/>
            <person name="Cochrane G."/>
            <person name="Meng A."/>
            <person name="Brown T."/>
            <person name="Cohen L."/>
        </authorList>
    </citation>
    <scope>NUCLEOTIDE SEQUENCE</scope>
    <source>
        <strain evidence="2">CCMP125</strain>
    </source>
</reference>
<dbReference type="EMBL" id="HBHT01015732">
    <property type="protein sequence ID" value="CAD9962392.1"/>
    <property type="molecule type" value="Transcribed_RNA"/>
</dbReference>
<evidence type="ECO:0000256" key="1">
    <source>
        <dbReference type="SAM" id="MobiDB-lite"/>
    </source>
</evidence>
<name>A0A7S3DNQ2_9STRA</name>
<dbReference type="AlphaFoldDB" id="A0A7S3DNQ2"/>
<feature type="region of interest" description="Disordered" evidence="1">
    <location>
        <begin position="519"/>
        <end position="560"/>
    </location>
</feature>
<gene>
    <name evidence="2" type="ORF">APAL1065_LOCUS10495</name>
</gene>
<evidence type="ECO:0000313" key="2">
    <source>
        <dbReference type="EMBL" id="CAD9962392.1"/>
    </source>
</evidence>
<accession>A0A7S3DNQ2</accession>
<proteinExistence type="predicted"/>
<sequence length="560" mass="58902">MVGQATRQILCAWALLLPAISFGFTVRTTFPQTSSLSGRSASSSTELGAKSLIVVSPPGGVGEVSAVKAATMGASVKWFVVSPPPAADVLPGTQEQVVLSQQALKEIADAGGKVELAGSDSPSLLIPQDDQQSAIAAVSTWCGAADAIVCTYDGAEISIKKQEDQERQAVWKNAIKVAAKEATKSVSGNKVAVLSAEEAVVMAGDEEEESKGGIGNLVGSLLGSKVDIPSTLADAMGSARNSLTLRYGKLFGTPESSPDFSPLVGGPKKFPELCEEYLMRNIRVDPTLSMSGNLMLSGSTTRSSRHAIGEAAARMALDLVPVQLGLDVSISSQLGSDPVTSAMWEEEYTRVKEMLSSGKGAQLFSNEFGSVPDVPRLADWLATKWAPAVLRTYDIAAIRVGARPVYVTQPQEDVVEIVWQKLVDFESVIVGKMTIQVSDTGLVALRGAGDAARGFGEISRVPLAGEDVLVRRLAEASSQAIEKGLANKPAKKTIEIQMPAPEKPVEPVAVVSSLQSSGTIVEKSAAAPSTETGPRQAGVRRSKERSRGKRRKSAPTEESE</sequence>
<protein>
    <submittedName>
        <fullName evidence="2">Uncharacterized protein</fullName>
    </submittedName>
</protein>
<feature type="compositionally biased region" description="Basic residues" evidence="1">
    <location>
        <begin position="538"/>
        <end position="553"/>
    </location>
</feature>
<organism evidence="2">
    <name type="scientific">Entomoneis paludosa</name>
    <dbReference type="NCBI Taxonomy" id="265537"/>
    <lineage>
        <taxon>Eukaryota</taxon>
        <taxon>Sar</taxon>
        <taxon>Stramenopiles</taxon>
        <taxon>Ochrophyta</taxon>
        <taxon>Bacillariophyta</taxon>
        <taxon>Bacillariophyceae</taxon>
        <taxon>Bacillariophycidae</taxon>
        <taxon>Entomoneidaceae</taxon>
        <taxon>Entomoneis</taxon>
    </lineage>
</organism>